<organism evidence="1 2">
    <name type="scientific">Racocetra fulgida</name>
    <dbReference type="NCBI Taxonomy" id="60492"/>
    <lineage>
        <taxon>Eukaryota</taxon>
        <taxon>Fungi</taxon>
        <taxon>Fungi incertae sedis</taxon>
        <taxon>Mucoromycota</taxon>
        <taxon>Glomeromycotina</taxon>
        <taxon>Glomeromycetes</taxon>
        <taxon>Diversisporales</taxon>
        <taxon>Gigasporaceae</taxon>
        <taxon>Racocetra</taxon>
    </lineage>
</organism>
<evidence type="ECO:0000313" key="2">
    <source>
        <dbReference type="Proteomes" id="UP000789396"/>
    </source>
</evidence>
<dbReference type="EMBL" id="CAJVPZ010003688">
    <property type="protein sequence ID" value="CAG8534072.1"/>
    <property type="molecule type" value="Genomic_DNA"/>
</dbReference>
<dbReference type="AlphaFoldDB" id="A0A9N9AKS9"/>
<sequence>IKKLFFKPIKDKSFEKVILKMASSNTPGFKYLKFFKPEYHTEIAELLQERPTLKDVITLVLQNPERESDILTNCKIKAIRFDDSQMFDFESEADINNGWIITDEGSEWFDAISSSEI</sequence>
<dbReference type="Proteomes" id="UP000789396">
    <property type="component" value="Unassembled WGS sequence"/>
</dbReference>
<reference evidence="1" key="1">
    <citation type="submission" date="2021-06" db="EMBL/GenBank/DDBJ databases">
        <authorList>
            <person name="Kallberg Y."/>
            <person name="Tangrot J."/>
            <person name="Rosling A."/>
        </authorList>
    </citation>
    <scope>NUCLEOTIDE SEQUENCE</scope>
    <source>
        <strain evidence="1">IN212</strain>
    </source>
</reference>
<accession>A0A9N9AKS9</accession>
<evidence type="ECO:0000313" key="1">
    <source>
        <dbReference type="EMBL" id="CAG8534072.1"/>
    </source>
</evidence>
<protein>
    <submittedName>
        <fullName evidence="1">368_t:CDS:1</fullName>
    </submittedName>
</protein>
<dbReference type="OrthoDB" id="2483447at2759"/>
<gene>
    <name evidence="1" type="ORF">RFULGI_LOCUS3923</name>
</gene>
<name>A0A9N9AKS9_9GLOM</name>
<comment type="caution">
    <text evidence="1">The sequence shown here is derived from an EMBL/GenBank/DDBJ whole genome shotgun (WGS) entry which is preliminary data.</text>
</comment>
<proteinExistence type="predicted"/>
<keyword evidence="2" id="KW-1185">Reference proteome</keyword>
<feature type="non-terminal residue" evidence="1">
    <location>
        <position position="117"/>
    </location>
</feature>